<sequence>MKIKVFSKSLAKGPGYDVAVLDPQATVQDYLDAINNFIEQNTDPPCKGCDECCWERIPLTSIDVFNYVNHLRDQLGLGQDWPLLDFLEKYAYIYVEGRVVDISLGYTMEGACRFLNQSERICSSYVARSLVCQSFICMESTQRASELRSELVNTGMDELVRLWLVQSQQAGRQLFIHEAHRAAPQLEDYHVNGFTNKKSYQEVLLKDICSKRLWASLTSELKKPS</sequence>
<dbReference type="EMBL" id="CP002736">
    <property type="protein sequence ID" value="AEF94407.1"/>
    <property type="molecule type" value="Genomic_DNA"/>
</dbReference>
<accession>F6B6N3</accession>
<dbReference type="Pfam" id="PF03692">
    <property type="entry name" value="CxxCxxCC"/>
    <property type="match status" value="1"/>
</dbReference>
<protein>
    <submittedName>
        <fullName evidence="1">Uncharacterized protein</fullName>
    </submittedName>
</protein>
<dbReference type="STRING" id="868595.Desca_1552"/>
<evidence type="ECO:0000313" key="2">
    <source>
        <dbReference type="Proteomes" id="UP000009226"/>
    </source>
</evidence>
<evidence type="ECO:0000313" key="1">
    <source>
        <dbReference type="EMBL" id="AEF94407.1"/>
    </source>
</evidence>
<reference evidence="1 2" key="1">
    <citation type="submission" date="2011-05" db="EMBL/GenBank/DDBJ databases">
        <title>Complete sequence of Desulfotomaculum carboxydivorans CO-1-SRB.</title>
        <authorList>
            <consortium name="US DOE Joint Genome Institute"/>
            <person name="Lucas S."/>
            <person name="Han J."/>
            <person name="Lapidus A."/>
            <person name="Cheng J.-F."/>
            <person name="Goodwin L."/>
            <person name="Pitluck S."/>
            <person name="Peters L."/>
            <person name="Mikhailova N."/>
            <person name="Lu M."/>
            <person name="Han C."/>
            <person name="Tapia R."/>
            <person name="Land M."/>
            <person name="Hauser L."/>
            <person name="Kyrpides N."/>
            <person name="Ivanova N."/>
            <person name="Pagani I."/>
            <person name="Stams A."/>
            <person name="Plugge C."/>
            <person name="Muyzer G."/>
            <person name="Kuever J."/>
            <person name="Parshina S."/>
            <person name="Ivanova A."/>
            <person name="Nazina T."/>
            <person name="Woyke T."/>
        </authorList>
    </citation>
    <scope>NUCLEOTIDE SEQUENCE [LARGE SCALE GENOMIC DNA]</scope>
    <source>
        <strain evidence="2">DSM 14880 / VKM B-2319 / CO-1-SRB</strain>
    </source>
</reference>
<name>F6B6N3_DESCC</name>
<proteinExistence type="predicted"/>
<organism evidence="1 2">
    <name type="scientific">Desulfotomaculum nigrificans (strain DSM 14880 / VKM B-2319 / CO-1-SRB)</name>
    <name type="common">Desulfotomaculum carboxydivorans</name>
    <dbReference type="NCBI Taxonomy" id="868595"/>
    <lineage>
        <taxon>Bacteria</taxon>
        <taxon>Bacillati</taxon>
        <taxon>Bacillota</taxon>
        <taxon>Clostridia</taxon>
        <taxon>Eubacteriales</taxon>
        <taxon>Desulfotomaculaceae</taxon>
        <taxon>Desulfotomaculum</taxon>
    </lineage>
</organism>
<dbReference type="InterPro" id="IPR005358">
    <property type="entry name" value="Puta_zinc/iron-chelating_dom"/>
</dbReference>
<dbReference type="Proteomes" id="UP000009226">
    <property type="component" value="Chromosome"/>
</dbReference>
<dbReference type="KEGG" id="dca:Desca_1552"/>
<dbReference type="HOGENOM" id="CLU_1188407_0_0_9"/>
<keyword evidence="2" id="KW-1185">Reference proteome</keyword>
<dbReference type="eggNOG" id="COG0727">
    <property type="taxonomic scope" value="Bacteria"/>
</dbReference>
<dbReference type="RefSeq" id="WP_003543475.1">
    <property type="nucleotide sequence ID" value="NC_015565.1"/>
</dbReference>
<gene>
    <name evidence="1" type="ordered locus">Desca_1552</name>
</gene>
<dbReference type="AlphaFoldDB" id="F6B6N3"/>